<gene>
    <name evidence="1" type="ORF">PV327_005420</name>
</gene>
<dbReference type="Proteomes" id="UP001168972">
    <property type="component" value="Unassembled WGS sequence"/>
</dbReference>
<dbReference type="EMBL" id="JAQQBR010000003">
    <property type="protein sequence ID" value="KAK0179689.1"/>
    <property type="molecule type" value="Genomic_DNA"/>
</dbReference>
<dbReference type="AlphaFoldDB" id="A0AA39G2R5"/>
<name>A0AA39G2R5_MICHY</name>
<evidence type="ECO:0000313" key="1">
    <source>
        <dbReference type="EMBL" id="KAK0179689.1"/>
    </source>
</evidence>
<proteinExistence type="predicted"/>
<reference evidence="1" key="2">
    <citation type="submission" date="2023-03" db="EMBL/GenBank/DDBJ databases">
        <authorList>
            <person name="Inwood S.N."/>
            <person name="Skelly J.G."/>
            <person name="Guhlin J."/>
            <person name="Harrop T.W.R."/>
            <person name="Goldson S.G."/>
            <person name="Dearden P.K."/>
        </authorList>
    </citation>
    <scope>NUCLEOTIDE SEQUENCE</scope>
    <source>
        <strain evidence="1">Lincoln</strain>
        <tissue evidence="1">Whole body</tissue>
    </source>
</reference>
<protein>
    <submittedName>
        <fullName evidence="1">Uncharacterized protein</fullName>
    </submittedName>
</protein>
<keyword evidence="2" id="KW-1185">Reference proteome</keyword>
<reference evidence="1" key="1">
    <citation type="journal article" date="2023" name="bioRxiv">
        <title>Scaffold-level genome assemblies of two parasitoid biocontrol wasps reveal the parthenogenesis mechanism and an associated novel virus.</title>
        <authorList>
            <person name="Inwood S."/>
            <person name="Skelly J."/>
            <person name="Guhlin J."/>
            <person name="Harrop T."/>
            <person name="Goldson S."/>
            <person name="Dearden P."/>
        </authorList>
    </citation>
    <scope>NUCLEOTIDE SEQUENCE</scope>
    <source>
        <strain evidence="1">Lincoln</strain>
        <tissue evidence="1">Whole body</tissue>
    </source>
</reference>
<sequence length="154" mass="18254">MTTITDNDFKAMLNLYYHCNKQYRQILESMDDHYVRVTLGYANENWDERKKKDVLAQFQYIVDTRDQLRNDILHYFLKKLVAMPEGAEKVALLLEYNKFQAAKCGRPPAWTYTLLDTSESSDKKQTSNDRRPTKFTRIFNNLKTHLGSRKSLFN</sequence>
<comment type="caution">
    <text evidence="1">The sequence shown here is derived from an EMBL/GenBank/DDBJ whole genome shotgun (WGS) entry which is preliminary data.</text>
</comment>
<accession>A0AA39G2R5</accession>
<organism evidence="1 2">
    <name type="scientific">Microctonus hyperodae</name>
    <name type="common">Parasitoid wasp</name>
    <dbReference type="NCBI Taxonomy" id="165561"/>
    <lineage>
        <taxon>Eukaryota</taxon>
        <taxon>Metazoa</taxon>
        <taxon>Ecdysozoa</taxon>
        <taxon>Arthropoda</taxon>
        <taxon>Hexapoda</taxon>
        <taxon>Insecta</taxon>
        <taxon>Pterygota</taxon>
        <taxon>Neoptera</taxon>
        <taxon>Endopterygota</taxon>
        <taxon>Hymenoptera</taxon>
        <taxon>Apocrita</taxon>
        <taxon>Ichneumonoidea</taxon>
        <taxon>Braconidae</taxon>
        <taxon>Euphorinae</taxon>
        <taxon>Microctonus</taxon>
    </lineage>
</organism>
<evidence type="ECO:0000313" key="2">
    <source>
        <dbReference type="Proteomes" id="UP001168972"/>
    </source>
</evidence>